<evidence type="ECO:0000313" key="2">
    <source>
        <dbReference type="EMBL" id="MBP2184267.1"/>
    </source>
</evidence>
<dbReference type="Proteomes" id="UP000741013">
    <property type="component" value="Unassembled WGS sequence"/>
</dbReference>
<feature type="transmembrane region" description="Helical" evidence="1">
    <location>
        <begin position="101"/>
        <end position="122"/>
    </location>
</feature>
<evidence type="ECO:0000313" key="3">
    <source>
        <dbReference type="Proteomes" id="UP000741013"/>
    </source>
</evidence>
<proteinExistence type="predicted"/>
<keyword evidence="1" id="KW-0472">Membrane</keyword>
<protein>
    <submittedName>
        <fullName evidence="2">Uncharacterized protein</fullName>
    </submittedName>
</protein>
<reference evidence="2 3" key="1">
    <citation type="submission" date="2021-03" db="EMBL/GenBank/DDBJ databases">
        <title>Sequencing the genomes of 1000 actinobacteria strains.</title>
        <authorList>
            <person name="Klenk H.-P."/>
        </authorList>
    </citation>
    <scope>NUCLEOTIDE SEQUENCE [LARGE SCALE GENOMIC DNA]</scope>
    <source>
        <strain evidence="2 3">DSM 45510</strain>
    </source>
</reference>
<sequence>MDHHSDPRLAEVVRRFGRHALTDPVALRSALNQSANALTPAEIDALVAAAGEPGRASGDTRDTRTAAPLLDPAAAERRLTWSGPRQRPPTRELPSRRRRTWLITGAVVLVVAAVAAAVVVFVRDQTQPAAPPPDRYALDQVESRYRALGARLLDGAVRCAQQPAEPGELERVGCDAGLHSLTLVTYDVAGRLAESRKLAEDPTAVRSAASAGPNAAFAMRELPSGESTVYWDVDSPRPVSATLVAPGTGLPALAKFYDTRQFGVLERPEVPGAAFASGALWDFAQSHVLNEPSAECVTVPATTGTAETVKCPTADGAMLVFNTAADRAALTGLRAENAADGGVVPGSVEVRTWNRLGGPTVGQFIRFVTADDFSPTIYFDDDARLVYGLFFGAPGSSPDALVQRWERGAT</sequence>
<keyword evidence="1" id="KW-0812">Transmembrane</keyword>
<comment type="caution">
    <text evidence="2">The sequence shown here is derived from an EMBL/GenBank/DDBJ whole genome shotgun (WGS) entry which is preliminary data.</text>
</comment>
<dbReference type="EMBL" id="JAGGMS010000001">
    <property type="protein sequence ID" value="MBP2184267.1"/>
    <property type="molecule type" value="Genomic_DNA"/>
</dbReference>
<dbReference type="RefSeq" id="WP_209667305.1">
    <property type="nucleotide sequence ID" value="NZ_JAGGMS010000001.1"/>
</dbReference>
<keyword evidence="3" id="KW-1185">Reference proteome</keyword>
<evidence type="ECO:0000256" key="1">
    <source>
        <dbReference type="SAM" id="Phobius"/>
    </source>
</evidence>
<accession>A0ABS4PXV9</accession>
<name>A0ABS4PXV9_9PSEU</name>
<organism evidence="2 3">
    <name type="scientific">Amycolatopsis magusensis</name>
    <dbReference type="NCBI Taxonomy" id="882444"/>
    <lineage>
        <taxon>Bacteria</taxon>
        <taxon>Bacillati</taxon>
        <taxon>Actinomycetota</taxon>
        <taxon>Actinomycetes</taxon>
        <taxon>Pseudonocardiales</taxon>
        <taxon>Pseudonocardiaceae</taxon>
        <taxon>Amycolatopsis</taxon>
    </lineage>
</organism>
<gene>
    <name evidence="2" type="ORF">JOM49_005793</name>
</gene>
<keyword evidence="1" id="KW-1133">Transmembrane helix</keyword>